<name>A0A0F9MVC3_9ZZZZ</name>
<dbReference type="AlphaFoldDB" id="A0A0F9MVC3"/>
<comment type="caution">
    <text evidence="1">The sequence shown here is derived from an EMBL/GenBank/DDBJ whole genome shotgun (WGS) entry which is preliminary data.</text>
</comment>
<evidence type="ECO:0000313" key="1">
    <source>
        <dbReference type="EMBL" id="KKN11250.1"/>
    </source>
</evidence>
<organism evidence="1">
    <name type="scientific">marine sediment metagenome</name>
    <dbReference type="NCBI Taxonomy" id="412755"/>
    <lineage>
        <taxon>unclassified sequences</taxon>
        <taxon>metagenomes</taxon>
        <taxon>ecological metagenomes</taxon>
    </lineage>
</organism>
<gene>
    <name evidence="1" type="ORF">LCGC14_1028380</name>
</gene>
<dbReference type="EMBL" id="LAZR01004156">
    <property type="protein sequence ID" value="KKN11250.1"/>
    <property type="molecule type" value="Genomic_DNA"/>
</dbReference>
<proteinExistence type="predicted"/>
<accession>A0A0F9MVC3</accession>
<protein>
    <submittedName>
        <fullName evidence="1">Uncharacterized protein</fullName>
    </submittedName>
</protein>
<reference evidence="1" key="1">
    <citation type="journal article" date="2015" name="Nature">
        <title>Complex archaea that bridge the gap between prokaryotes and eukaryotes.</title>
        <authorList>
            <person name="Spang A."/>
            <person name="Saw J.H."/>
            <person name="Jorgensen S.L."/>
            <person name="Zaremba-Niedzwiedzka K."/>
            <person name="Martijn J."/>
            <person name="Lind A.E."/>
            <person name="van Eijk R."/>
            <person name="Schleper C."/>
            <person name="Guy L."/>
            <person name="Ettema T.J."/>
        </authorList>
    </citation>
    <scope>NUCLEOTIDE SEQUENCE</scope>
</reference>
<sequence>MKLTSLFTDLSQENLQKRLNSLVSTLVDTITEFLELDLMNNKYTFLLTNNVAPGEYKPDSIFDYGVERSITDNKLEIKIYTNYIEIFPFILLREIYNLLVPREIWGYEWIQLTINQMILTDLSDHDNVKEWSSLVRENVKLYDKIFDGFERLNEYDRLNQFFKNPALKRTSYNLFFKMLREDPRHIPKKNDYIHVFFTDNLNIEPEYYTDELLETIRCLTEIFHKVKTYRGITEYNRLFQKYKKDGSLKTNLSVRNFARNMEIVKTKTSIAPDYMINWTPLKCSLFKVFIRFNPLLNRSKILELIIKLPFIVWPRFYYNGFGIETNYFFIIPDIYISDLFSFLENLQGYLIEGFSIHKLNDKDKVYVNYNFYRHIFRKSTIPNPNSSHYNHKYEMSICREFADRTINYKPTLVDLILLERIQNPSKTGLGFERRNEILKAIKKDMMDAVSSQRGILQQLRDVLDFFHSSKNMKDSVLQFMKKNENYGFFYIKYFLTDILELINILSEFKGDISKIQESISIKRVAYVLEENLLLNDKDIIRGILKDVLPALNNSPSSYLKVVEHYKKFRDLFDSCYNLKLFDLKFIKRLLEDKNELTTLYSKKDKKLAKIESRYRTYKITNQLLDDRIEDFLRYDPPIICPKLIISVKILRFWQENSCRFDMALEYSQKNLKILQTLNSINDISGISFIIDKEKSSLDYTCFTPPLSNQQIMLFWSMLNTQLKITNAKRYIGQGQGYATTLRNFFDSGTYQFFYTKNLFEHLFKYTKAVFGEISTQIKTQIPPHHINLFPMELSSIEYIHQVNNLKERPDYNINQLTKLLHFLSDIKKKLFHNEQYQNAKNEDFFKKYVKSIKFKPAFGSLGLSQFYLFIDCPNLNDIDLKLLFLNTFQSLKFPMCIDESVPLYIKYIMPYDNPNSRYLNWLTKSKKGVRSYCFYSVQKEYRIFHLDKNLTSKGWRYDKDDFKVYAERILFREDYNPQLPEMIEYNFQKPLNGMIFSPDSPEFQALIKIYSTKSIDIKSFLGTKKRATVDALMTLLEKDLIFPYLSLKNLGFNEVIRIILPETTTPIQKKLLQIFSFFNLCTVSEIGGKYFIQGFNKEKQFENGISLKIYFPETHVGFFIDVFIKLFEYLEIEHYIILHDLGDGAHIIKSTFENVESFKSYNPLTNLIWDEADKIWKNHKLYNENHEHIYPDLFFAKNSE</sequence>